<dbReference type="Pfam" id="PF14019">
    <property type="entry name" value="DUF4235"/>
    <property type="match status" value="1"/>
</dbReference>
<dbReference type="GeneID" id="92857020"/>
<dbReference type="EMBL" id="MVCE01000001">
    <property type="protein sequence ID" value="PGF36525.1"/>
    <property type="molecule type" value="Genomic_DNA"/>
</dbReference>
<reference evidence="2 3" key="1">
    <citation type="submission" date="2017-02" db="EMBL/GenBank/DDBJ databases">
        <title>Prevalence of linear plasmids in Cutibacterium acnes isolates obtained from cancerous prostatic tissue.</title>
        <authorList>
            <person name="Davidsson S."/>
            <person name="Bruggemann H."/>
        </authorList>
    </citation>
    <scope>NUCLEOTIDE SEQUENCE [LARGE SCALE GENOMIC DNA]</scope>
    <source>
        <strain evidence="2 3">11-78</strain>
    </source>
</reference>
<evidence type="ECO:0000313" key="2">
    <source>
        <dbReference type="EMBL" id="PGF36525.1"/>
    </source>
</evidence>
<dbReference type="InterPro" id="IPR025329">
    <property type="entry name" value="DUF4235"/>
</dbReference>
<gene>
    <name evidence="2" type="ORF">B1B09_02575</name>
    <name evidence="1" type="ORF">DXN06_02280</name>
</gene>
<protein>
    <submittedName>
        <fullName evidence="1">DUF4235 domain-containing protein</fullName>
    </submittedName>
</protein>
<dbReference type="RefSeq" id="WP_002515515.1">
    <property type="nucleotide sequence ID" value="NZ_AP019664.1"/>
</dbReference>
<dbReference type="Proteomes" id="UP000256621">
    <property type="component" value="Chromosome"/>
</dbReference>
<dbReference type="Proteomes" id="UP000226191">
    <property type="component" value="Unassembled WGS sequence"/>
</dbReference>
<dbReference type="EMBL" id="CP031442">
    <property type="protein sequence ID" value="AXM06114.1"/>
    <property type="molecule type" value="Genomic_DNA"/>
</dbReference>
<evidence type="ECO:0000313" key="4">
    <source>
        <dbReference type="Proteomes" id="UP000256621"/>
    </source>
</evidence>
<dbReference type="AlphaFoldDB" id="A0A2B7JV64"/>
<name>A0A2B7JV64_CUTAC</name>
<evidence type="ECO:0000313" key="3">
    <source>
        <dbReference type="Proteomes" id="UP000226191"/>
    </source>
</evidence>
<proteinExistence type="predicted"/>
<reference evidence="1 4" key="2">
    <citation type="submission" date="2018-08" db="EMBL/GenBank/DDBJ databases">
        <title>Genome sequencing of Cutibacterium acnes KCOM 1315.</title>
        <authorList>
            <person name="Kook J.-K."/>
            <person name="Park S.-N."/>
            <person name="Lim Y.K."/>
        </authorList>
    </citation>
    <scope>NUCLEOTIDE SEQUENCE [LARGE SCALE GENOMIC DNA]</scope>
    <source>
        <strain evidence="1 4">KCOM 1315</strain>
    </source>
</reference>
<evidence type="ECO:0000313" key="1">
    <source>
        <dbReference type="EMBL" id="AXM06114.1"/>
    </source>
</evidence>
<sequence length="99" mass="10846">MIPEKILWKVYAGALGAVTTIVSQKVVEGVWKYVTGDEETPQPDDPEISTTKALSWALASGIGIAGSQLLMHRFVNKRWMKFSAVNPITGKNLNAEDDD</sequence>
<organism evidence="2 3">
    <name type="scientific">Cutibacterium acnes</name>
    <name type="common">Propionibacterium acnes</name>
    <dbReference type="NCBI Taxonomy" id="1747"/>
    <lineage>
        <taxon>Bacteria</taxon>
        <taxon>Bacillati</taxon>
        <taxon>Actinomycetota</taxon>
        <taxon>Actinomycetes</taxon>
        <taxon>Propionibacteriales</taxon>
        <taxon>Propionibacteriaceae</taxon>
        <taxon>Cutibacterium</taxon>
    </lineage>
</organism>
<accession>A0A2B7JV64</accession>